<evidence type="ECO:0000256" key="1">
    <source>
        <dbReference type="SAM" id="MobiDB-lite"/>
    </source>
</evidence>
<dbReference type="Proteomes" id="UP000192257">
    <property type="component" value="Unassembled WGS sequence"/>
</dbReference>
<evidence type="ECO:0000313" key="3">
    <source>
        <dbReference type="Proteomes" id="UP000192257"/>
    </source>
</evidence>
<feature type="compositionally biased region" description="Polar residues" evidence="1">
    <location>
        <begin position="105"/>
        <end position="121"/>
    </location>
</feature>
<evidence type="ECO:0000313" key="2">
    <source>
        <dbReference type="EMBL" id="ORC81590.1"/>
    </source>
</evidence>
<feature type="compositionally biased region" description="Polar residues" evidence="1">
    <location>
        <begin position="128"/>
        <end position="145"/>
    </location>
</feature>
<organism evidence="2 3">
    <name type="scientific">Trypanosoma theileri</name>
    <dbReference type="NCBI Taxonomy" id="67003"/>
    <lineage>
        <taxon>Eukaryota</taxon>
        <taxon>Discoba</taxon>
        <taxon>Euglenozoa</taxon>
        <taxon>Kinetoplastea</taxon>
        <taxon>Metakinetoplastina</taxon>
        <taxon>Trypanosomatida</taxon>
        <taxon>Trypanosomatidae</taxon>
        <taxon>Trypanosoma</taxon>
    </lineage>
</organism>
<accession>A0A1X0NFR7</accession>
<dbReference type="VEuPathDB" id="TriTrypDB:TM35_001121070"/>
<name>A0A1X0NFR7_9TRYP</name>
<sequence>MSSVWLATDVSATTGQAARKEGESGGPGSKGTCPSAGGEKDVTCPSENSDTSCSSELHDSTDGRTCPQPEVEKRNTNVPGEQGPTGHATAPHDPQGERSLPVQVSLESSSSGLGHTDQLSETLRDQHTGNGLNDRTSVGSVSNGKNAEPDKNEQEQDEHLRNTANGEQRPPAGDSKKADTSVSQTNVSSTTPSREETAGGSQSEEPSAPTP</sequence>
<feature type="compositionally biased region" description="Low complexity" evidence="1">
    <location>
        <begin position="180"/>
        <end position="192"/>
    </location>
</feature>
<keyword evidence="3" id="KW-1185">Reference proteome</keyword>
<dbReference type="AlphaFoldDB" id="A0A1X0NFR7"/>
<reference evidence="2 3" key="1">
    <citation type="submission" date="2017-03" db="EMBL/GenBank/DDBJ databases">
        <title>An alternative strategy for trypanosome survival in the mammalian bloodstream revealed through genome and transcriptome analysis of the ubiquitous bovine parasite Trypanosoma (Megatrypanum) theileri.</title>
        <authorList>
            <person name="Kelly S."/>
            <person name="Ivens A."/>
            <person name="Mott A."/>
            <person name="O'Neill E."/>
            <person name="Emms D."/>
            <person name="Macleod O."/>
            <person name="Voorheis P."/>
            <person name="Matthews J."/>
            <person name="Matthews K."/>
            <person name="Carrington M."/>
        </authorList>
    </citation>
    <scope>NUCLEOTIDE SEQUENCE [LARGE SCALE GENOMIC DNA]</scope>
    <source>
        <strain evidence="2">Edinburgh</strain>
    </source>
</reference>
<protein>
    <submittedName>
        <fullName evidence="2">Uncharacterized protein</fullName>
    </submittedName>
</protein>
<feature type="non-terminal residue" evidence="2">
    <location>
        <position position="211"/>
    </location>
</feature>
<feature type="compositionally biased region" description="Polar residues" evidence="1">
    <location>
        <begin position="45"/>
        <end position="55"/>
    </location>
</feature>
<dbReference type="EMBL" id="NBCO01000112">
    <property type="protein sequence ID" value="ORC81590.1"/>
    <property type="molecule type" value="Genomic_DNA"/>
</dbReference>
<feature type="region of interest" description="Disordered" evidence="1">
    <location>
        <begin position="1"/>
        <end position="211"/>
    </location>
</feature>
<feature type="compositionally biased region" description="Polar residues" evidence="1">
    <location>
        <begin position="1"/>
        <end position="16"/>
    </location>
</feature>
<proteinExistence type="predicted"/>
<comment type="caution">
    <text evidence="2">The sequence shown here is derived from an EMBL/GenBank/DDBJ whole genome shotgun (WGS) entry which is preliminary data.</text>
</comment>
<gene>
    <name evidence="2" type="ORF">TM35_001121070</name>
</gene>
<feature type="compositionally biased region" description="Basic and acidic residues" evidence="1">
    <location>
        <begin position="147"/>
        <end position="161"/>
    </location>
</feature>
<dbReference type="RefSeq" id="XP_028876986.1">
    <property type="nucleotide sequence ID" value="XM_029031724.1"/>
</dbReference>
<dbReference type="GeneID" id="39991504"/>